<dbReference type="AlphaFoldDB" id="A0A2K3JM45"/>
<accession>A0A2K3JM45</accession>
<reference evidence="2 3" key="2">
    <citation type="journal article" date="2017" name="Front. Plant Sci.">
        <title>Gene Classification and Mining of Molecular Markers Useful in Red Clover (Trifolium pratense) Breeding.</title>
        <authorList>
            <person name="Istvanek J."/>
            <person name="Dluhosova J."/>
            <person name="Dluhos P."/>
            <person name="Patkova L."/>
            <person name="Nedelnik J."/>
            <person name="Repkova J."/>
        </authorList>
    </citation>
    <scope>NUCLEOTIDE SEQUENCE [LARGE SCALE GENOMIC DNA]</scope>
    <source>
        <strain evidence="3">cv. Tatra</strain>
        <tissue evidence="2">Young leaves</tissue>
    </source>
</reference>
<evidence type="ECO:0000313" key="3">
    <source>
        <dbReference type="Proteomes" id="UP000236291"/>
    </source>
</evidence>
<dbReference type="Pfam" id="PF13966">
    <property type="entry name" value="zf-RVT"/>
    <property type="match status" value="1"/>
</dbReference>
<name>A0A2K3JM45_TRIPR</name>
<evidence type="ECO:0000259" key="1">
    <source>
        <dbReference type="Pfam" id="PF13966"/>
    </source>
</evidence>
<protein>
    <submittedName>
        <fullName evidence="2">Ribonuclease H</fullName>
    </submittedName>
</protein>
<evidence type="ECO:0000313" key="2">
    <source>
        <dbReference type="EMBL" id="PNX55100.1"/>
    </source>
</evidence>
<dbReference type="EMBL" id="ASHM01070279">
    <property type="protein sequence ID" value="PNX55100.1"/>
    <property type="molecule type" value="Genomic_DNA"/>
</dbReference>
<dbReference type="InterPro" id="IPR026960">
    <property type="entry name" value="RVT-Znf"/>
</dbReference>
<dbReference type="Proteomes" id="UP000236291">
    <property type="component" value="Unassembled WGS sequence"/>
</dbReference>
<feature type="domain" description="Reverse transcriptase zinc-binding" evidence="1">
    <location>
        <begin position="11"/>
        <end position="59"/>
    </location>
</feature>
<comment type="caution">
    <text evidence="2">The sequence shown here is derived from an EMBL/GenBank/DDBJ whole genome shotgun (WGS) entry which is preliminary data.</text>
</comment>
<organism evidence="2 3">
    <name type="scientific">Trifolium pratense</name>
    <name type="common">Red clover</name>
    <dbReference type="NCBI Taxonomy" id="57577"/>
    <lineage>
        <taxon>Eukaryota</taxon>
        <taxon>Viridiplantae</taxon>
        <taxon>Streptophyta</taxon>
        <taxon>Embryophyta</taxon>
        <taxon>Tracheophyta</taxon>
        <taxon>Spermatophyta</taxon>
        <taxon>Magnoliopsida</taxon>
        <taxon>eudicotyledons</taxon>
        <taxon>Gunneridae</taxon>
        <taxon>Pentapetalae</taxon>
        <taxon>rosids</taxon>
        <taxon>fabids</taxon>
        <taxon>Fabales</taxon>
        <taxon>Fabaceae</taxon>
        <taxon>Papilionoideae</taxon>
        <taxon>50 kb inversion clade</taxon>
        <taxon>NPAAA clade</taxon>
        <taxon>Hologalegina</taxon>
        <taxon>IRL clade</taxon>
        <taxon>Trifolieae</taxon>
        <taxon>Trifolium</taxon>
    </lineage>
</organism>
<reference evidence="2 3" key="1">
    <citation type="journal article" date="2014" name="Am. J. Bot.">
        <title>Genome assembly and annotation for red clover (Trifolium pratense; Fabaceae).</title>
        <authorList>
            <person name="Istvanek J."/>
            <person name="Jaros M."/>
            <person name="Krenek A."/>
            <person name="Repkova J."/>
        </authorList>
    </citation>
    <scope>NUCLEOTIDE SEQUENCE [LARGE SCALE GENOMIC DNA]</scope>
    <source>
        <strain evidence="3">cv. Tatra</strain>
        <tissue evidence="2">Young leaves</tissue>
    </source>
</reference>
<sequence>MEALDTGDLQLKEAYQFKHQQYQDLLWAKIIWSPDIPPSKSLLAWRLMHEKVLTDENLKLR</sequence>
<gene>
    <name evidence="2" type="ORF">L195_g048726</name>
</gene>
<proteinExistence type="predicted"/>